<dbReference type="EMBL" id="JAGPYM010000032">
    <property type="protein sequence ID" value="KAH6876888.1"/>
    <property type="molecule type" value="Genomic_DNA"/>
</dbReference>
<accession>A0A9P8VTL1</accession>
<name>A0A9P8VTL1_9HYPO</name>
<evidence type="ECO:0000313" key="2">
    <source>
        <dbReference type="EMBL" id="KAH6876888.1"/>
    </source>
</evidence>
<keyword evidence="3" id="KW-1185">Reference proteome</keyword>
<sequence length="220" mass="24754">MAESFSVNTSPSSEYQIDQPMLVATNAPGYPSSEIEEDSPSRSGRPQGRPPRRVHRAFRELTAEEFQERRTKRRCWTLQSRVERMGRIGGIFSATIFLDATSRCWIGTMGVPTGQQIPNLNRIVDDYLNGVRTPKPPTELLHSGDRWTETVVRKRMRTITKLFEGLRSINQIAYILIADVPHKTNWTCMAHVPQGVASLGGLEDLLNEMSGGQQNVQAPF</sequence>
<reference evidence="2 3" key="1">
    <citation type="journal article" date="2021" name="Nat. Commun.">
        <title>Genetic determinants of endophytism in the Arabidopsis root mycobiome.</title>
        <authorList>
            <person name="Mesny F."/>
            <person name="Miyauchi S."/>
            <person name="Thiergart T."/>
            <person name="Pickel B."/>
            <person name="Atanasova L."/>
            <person name="Karlsson M."/>
            <person name="Huettel B."/>
            <person name="Barry K.W."/>
            <person name="Haridas S."/>
            <person name="Chen C."/>
            <person name="Bauer D."/>
            <person name="Andreopoulos W."/>
            <person name="Pangilinan J."/>
            <person name="LaButti K."/>
            <person name="Riley R."/>
            <person name="Lipzen A."/>
            <person name="Clum A."/>
            <person name="Drula E."/>
            <person name="Henrissat B."/>
            <person name="Kohler A."/>
            <person name="Grigoriev I.V."/>
            <person name="Martin F.M."/>
            <person name="Hacquard S."/>
        </authorList>
    </citation>
    <scope>NUCLEOTIDE SEQUENCE [LARGE SCALE GENOMIC DNA]</scope>
    <source>
        <strain evidence="2 3">MPI-CAGE-CH-0241</strain>
    </source>
</reference>
<gene>
    <name evidence="2" type="ORF">B0T10DRAFT_584943</name>
</gene>
<organism evidence="2 3">
    <name type="scientific">Thelonectria olida</name>
    <dbReference type="NCBI Taxonomy" id="1576542"/>
    <lineage>
        <taxon>Eukaryota</taxon>
        <taxon>Fungi</taxon>
        <taxon>Dikarya</taxon>
        <taxon>Ascomycota</taxon>
        <taxon>Pezizomycotina</taxon>
        <taxon>Sordariomycetes</taxon>
        <taxon>Hypocreomycetidae</taxon>
        <taxon>Hypocreales</taxon>
        <taxon>Nectriaceae</taxon>
        <taxon>Thelonectria</taxon>
    </lineage>
</organism>
<proteinExistence type="predicted"/>
<dbReference type="Proteomes" id="UP000777438">
    <property type="component" value="Unassembled WGS sequence"/>
</dbReference>
<feature type="region of interest" description="Disordered" evidence="1">
    <location>
        <begin position="1"/>
        <end position="53"/>
    </location>
</feature>
<feature type="compositionally biased region" description="Polar residues" evidence="1">
    <location>
        <begin position="1"/>
        <end position="16"/>
    </location>
</feature>
<dbReference type="AlphaFoldDB" id="A0A9P8VTL1"/>
<protein>
    <submittedName>
        <fullName evidence="2">Uncharacterized protein</fullName>
    </submittedName>
</protein>
<evidence type="ECO:0000256" key="1">
    <source>
        <dbReference type="SAM" id="MobiDB-lite"/>
    </source>
</evidence>
<comment type="caution">
    <text evidence="2">The sequence shown here is derived from an EMBL/GenBank/DDBJ whole genome shotgun (WGS) entry which is preliminary data.</text>
</comment>
<evidence type="ECO:0000313" key="3">
    <source>
        <dbReference type="Proteomes" id="UP000777438"/>
    </source>
</evidence>